<dbReference type="FunFam" id="3.30.50.10:FF:000030">
    <property type="entry name" value="Nuclear Hormone Receptor family"/>
    <property type="match status" value="1"/>
</dbReference>
<dbReference type="GO" id="GO:0003700">
    <property type="term" value="F:DNA-binding transcription factor activity"/>
    <property type="evidence" value="ECO:0007669"/>
    <property type="project" value="InterPro"/>
</dbReference>
<organism evidence="14 15">
    <name type="scientific">Caenorhabditis auriculariae</name>
    <dbReference type="NCBI Taxonomy" id="2777116"/>
    <lineage>
        <taxon>Eukaryota</taxon>
        <taxon>Metazoa</taxon>
        <taxon>Ecdysozoa</taxon>
        <taxon>Nematoda</taxon>
        <taxon>Chromadorea</taxon>
        <taxon>Rhabditida</taxon>
        <taxon>Rhabditina</taxon>
        <taxon>Rhabditomorpha</taxon>
        <taxon>Rhabditoidea</taxon>
        <taxon>Rhabditidae</taxon>
        <taxon>Peloderinae</taxon>
        <taxon>Caenorhabditis</taxon>
    </lineage>
</organism>
<evidence type="ECO:0000256" key="7">
    <source>
        <dbReference type="ARBA" id="ARBA00023125"/>
    </source>
</evidence>
<dbReference type="Pfam" id="PF00104">
    <property type="entry name" value="Hormone_recep"/>
    <property type="match status" value="1"/>
</dbReference>
<dbReference type="InterPro" id="IPR035500">
    <property type="entry name" value="NHR-like_dom_sf"/>
</dbReference>
<accession>A0A8S1HSK5</accession>
<evidence type="ECO:0000259" key="13">
    <source>
        <dbReference type="PROSITE" id="PS51843"/>
    </source>
</evidence>
<dbReference type="GO" id="GO:0000978">
    <property type="term" value="F:RNA polymerase II cis-regulatory region sequence-specific DNA binding"/>
    <property type="evidence" value="ECO:0007669"/>
    <property type="project" value="InterPro"/>
</dbReference>
<dbReference type="SMART" id="SM00430">
    <property type="entry name" value="HOLI"/>
    <property type="match status" value="1"/>
</dbReference>
<dbReference type="PROSITE" id="PS51843">
    <property type="entry name" value="NR_LBD"/>
    <property type="match status" value="1"/>
</dbReference>
<dbReference type="Pfam" id="PF00105">
    <property type="entry name" value="zf-C4"/>
    <property type="match status" value="1"/>
</dbReference>
<evidence type="ECO:0000256" key="9">
    <source>
        <dbReference type="ARBA" id="ARBA00023170"/>
    </source>
</evidence>
<dbReference type="Gene3D" id="3.30.50.10">
    <property type="entry name" value="Erythroid Transcription Factor GATA-1, subunit A"/>
    <property type="match status" value="1"/>
</dbReference>
<feature type="domain" description="NR LBD" evidence="13">
    <location>
        <begin position="239"/>
        <end position="478"/>
    </location>
</feature>
<dbReference type="SUPFAM" id="SSF48508">
    <property type="entry name" value="Nuclear receptor ligand-binding domain"/>
    <property type="match status" value="1"/>
</dbReference>
<dbReference type="PROSITE" id="PS00031">
    <property type="entry name" value="NUCLEAR_REC_DBD_1"/>
    <property type="match status" value="1"/>
</dbReference>
<evidence type="ECO:0000256" key="4">
    <source>
        <dbReference type="ARBA" id="ARBA00022771"/>
    </source>
</evidence>
<dbReference type="OrthoDB" id="5817395at2759"/>
<evidence type="ECO:0000256" key="6">
    <source>
        <dbReference type="ARBA" id="ARBA00023015"/>
    </source>
</evidence>
<evidence type="ECO:0000256" key="11">
    <source>
        <dbReference type="RuleBase" id="RU004334"/>
    </source>
</evidence>
<reference evidence="14" key="1">
    <citation type="submission" date="2020-10" db="EMBL/GenBank/DDBJ databases">
        <authorList>
            <person name="Kikuchi T."/>
        </authorList>
    </citation>
    <scope>NUCLEOTIDE SEQUENCE</scope>
    <source>
        <strain evidence="14">NKZ352</strain>
    </source>
</reference>
<keyword evidence="7 11" id="KW-0238">DNA-binding</keyword>
<dbReference type="Gene3D" id="1.10.565.10">
    <property type="entry name" value="Retinoid X Receptor"/>
    <property type="match status" value="1"/>
</dbReference>
<dbReference type="InterPro" id="IPR052499">
    <property type="entry name" value="C.elegans_NHRs"/>
</dbReference>
<evidence type="ECO:0000313" key="14">
    <source>
        <dbReference type="EMBL" id="CAD6199088.1"/>
    </source>
</evidence>
<evidence type="ECO:0008006" key="16">
    <source>
        <dbReference type="Google" id="ProtNLM"/>
    </source>
</evidence>
<keyword evidence="3 11" id="KW-0479">Metal-binding</keyword>
<comment type="caution">
    <text evidence="14">The sequence shown here is derived from an EMBL/GenBank/DDBJ whole genome shotgun (WGS) entry which is preliminary data.</text>
</comment>
<evidence type="ECO:0000259" key="12">
    <source>
        <dbReference type="PROSITE" id="PS51030"/>
    </source>
</evidence>
<keyword evidence="4 11" id="KW-0863">Zinc-finger</keyword>
<sequence>MAVELNTWQGPRTHALRVPITAPPLSPFKSGNIDYTHLQKRLIFILTERETRPMSVTKTESAVRPSPVRRSKSKNKLACAVCGDSALGKHYGVNACNGCKGFFRRSIWKNRNYSCRFGNNCPVAKEQRNTCRSCRLRACLRVGMNPRAVQSEVAEGEAVVVEACPRDREDVDRVPKIEIADQDLESNVRDQRAFSCQTDEVVFPSTSSIHDNPTASPTSFKKREKILSEIKKVFNRVDGSSTPPKPISYPFQLAFYNPHLVCNRTKINPSGERVATMAEVVQDFRRVFVLYSDLLCTLPEFLALNSEDRISVAKNRFAPFYWWLSCCWTARAGCDGVCYANGAYHASQKELQSFPDVKNVTETSVETVSLPLRELDLSESEILIGCVYVIFSEFPVYPKVSKAGESLLDAARDFYIELMCSSFLLADECDIAVRMGRMSLLLSSITNLKYLTSDNFELGDVFHMLDVDEFTAEIFQAKIKQKGSFDSAKHNDYL</sequence>
<protein>
    <recommendedName>
        <fullName evidence="16">Nuclear receptor domain-containing protein</fullName>
    </recommendedName>
</protein>
<feature type="domain" description="Nuclear receptor" evidence="12">
    <location>
        <begin position="76"/>
        <end position="151"/>
    </location>
</feature>
<evidence type="ECO:0000313" key="15">
    <source>
        <dbReference type="Proteomes" id="UP000835052"/>
    </source>
</evidence>
<dbReference type="GO" id="GO:0005634">
    <property type="term" value="C:nucleus"/>
    <property type="evidence" value="ECO:0007669"/>
    <property type="project" value="UniProtKB-SubCell"/>
</dbReference>
<keyword evidence="6 11" id="KW-0805">Transcription regulation</keyword>
<keyword evidence="10 11" id="KW-0539">Nucleus</keyword>
<dbReference type="SUPFAM" id="SSF57716">
    <property type="entry name" value="Glucocorticoid receptor-like (DNA-binding domain)"/>
    <property type="match status" value="1"/>
</dbReference>
<evidence type="ECO:0000256" key="10">
    <source>
        <dbReference type="ARBA" id="ARBA00023242"/>
    </source>
</evidence>
<dbReference type="SMART" id="SM00399">
    <property type="entry name" value="ZnF_C4"/>
    <property type="match status" value="1"/>
</dbReference>
<keyword evidence="5 11" id="KW-0862">Zinc</keyword>
<evidence type="ECO:0000256" key="1">
    <source>
        <dbReference type="ARBA" id="ARBA00004123"/>
    </source>
</evidence>
<comment type="subcellular location">
    <subcellularLocation>
        <location evidence="1 11">Nucleus</location>
    </subcellularLocation>
</comment>
<dbReference type="InterPro" id="IPR049636">
    <property type="entry name" value="HNF4-like_DBD"/>
</dbReference>
<evidence type="ECO:0000256" key="3">
    <source>
        <dbReference type="ARBA" id="ARBA00022723"/>
    </source>
</evidence>
<gene>
    <name evidence="14" type="ORF">CAUJ_LOCUS14993</name>
</gene>
<dbReference type="PROSITE" id="PS51030">
    <property type="entry name" value="NUCLEAR_REC_DBD_2"/>
    <property type="match status" value="1"/>
</dbReference>
<dbReference type="PANTHER" id="PTHR47630">
    <property type="entry name" value="NUCLEAR HORMONE RECEPTOR FAMILY-RELATED-RELATED"/>
    <property type="match status" value="1"/>
</dbReference>
<proteinExistence type="inferred from homology"/>
<evidence type="ECO:0000256" key="2">
    <source>
        <dbReference type="ARBA" id="ARBA00005993"/>
    </source>
</evidence>
<dbReference type="Proteomes" id="UP000835052">
    <property type="component" value="Unassembled WGS sequence"/>
</dbReference>
<dbReference type="InterPro" id="IPR001628">
    <property type="entry name" value="Znf_hrmn_rcpt"/>
</dbReference>
<dbReference type="EMBL" id="CAJGYM010000153">
    <property type="protein sequence ID" value="CAD6199088.1"/>
    <property type="molecule type" value="Genomic_DNA"/>
</dbReference>
<dbReference type="PANTHER" id="PTHR47630:SF3">
    <property type="entry name" value="NR LBD DOMAIN-CONTAINING PROTEIN"/>
    <property type="match status" value="1"/>
</dbReference>
<dbReference type="AlphaFoldDB" id="A0A8S1HSK5"/>
<dbReference type="PRINTS" id="PR00047">
    <property type="entry name" value="STROIDFINGER"/>
</dbReference>
<keyword evidence="8 11" id="KW-0804">Transcription</keyword>
<keyword evidence="9 11" id="KW-0675">Receptor</keyword>
<evidence type="ECO:0000256" key="5">
    <source>
        <dbReference type="ARBA" id="ARBA00022833"/>
    </source>
</evidence>
<keyword evidence="15" id="KW-1185">Reference proteome</keyword>
<evidence type="ECO:0000256" key="8">
    <source>
        <dbReference type="ARBA" id="ARBA00023163"/>
    </source>
</evidence>
<dbReference type="CDD" id="cd06960">
    <property type="entry name" value="NR_DBD_HNF4A"/>
    <property type="match status" value="1"/>
</dbReference>
<name>A0A8S1HSK5_9PELO</name>
<dbReference type="InterPro" id="IPR013088">
    <property type="entry name" value="Znf_NHR/GATA"/>
</dbReference>
<dbReference type="GO" id="GO:0008270">
    <property type="term" value="F:zinc ion binding"/>
    <property type="evidence" value="ECO:0007669"/>
    <property type="project" value="UniProtKB-KW"/>
</dbReference>
<dbReference type="InterPro" id="IPR000536">
    <property type="entry name" value="Nucl_hrmn_rcpt_lig-bd"/>
</dbReference>
<comment type="similarity">
    <text evidence="2 11">Belongs to the nuclear hormone receptor family.</text>
</comment>